<dbReference type="InterPro" id="IPR050164">
    <property type="entry name" value="Peptidase_C19"/>
</dbReference>
<feature type="region of interest" description="Disordered" evidence="11">
    <location>
        <begin position="463"/>
        <end position="503"/>
    </location>
</feature>
<dbReference type="Gene3D" id="3.90.70.10">
    <property type="entry name" value="Cysteine proteinases"/>
    <property type="match status" value="1"/>
</dbReference>
<keyword evidence="14" id="KW-1185">Reference proteome</keyword>
<evidence type="ECO:0000256" key="1">
    <source>
        <dbReference type="ARBA" id="ARBA00000707"/>
    </source>
</evidence>
<feature type="region of interest" description="Disordered" evidence="11">
    <location>
        <begin position="932"/>
        <end position="994"/>
    </location>
</feature>
<dbReference type="GO" id="GO:0016579">
    <property type="term" value="P:protein deubiquitination"/>
    <property type="evidence" value="ECO:0007669"/>
    <property type="project" value="InterPro"/>
</dbReference>
<evidence type="ECO:0000256" key="8">
    <source>
        <dbReference type="ARBA" id="ARBA00026136"/>
    </source>
</evidence>
<evidence type="ECO:0000256" key="11">
    <source>
        <dbReference type="SAM" id="MobiDB-lite"/>
    </source>
</evidence>
<dbReference type="InterPro" id="IPR018200">
    <property type="entry name" value="USP_CS"/>
</dbReference>
<dbReference type="PANTHER" id="PTHR24006:SF702">
    <property type="entry name" value="UBIQUITIN CARBOXYL-TERMINAL HYDROLASE 47"/>
    <property type="match status" value="1"/>
</dbReference>
<dbReference type="OrthoDB" id="289038at2759"/>
<evidence type="ECO:0000313" key="14">
    <source>
        <dbReference type="Proteomes" id="UP000494165"/>
    </source>
</evidence>
<dbReference type="InterPro" id="IPR001394">
    <property type="entry name" value="Peptidase_C19_UCH"/>
</dbReference>
<comment type="catalytic activity">
    <reaction evidence="1">
        <text>Thiol-dependent hydrolysis of ester, thioester, amide, peptide and isopeptide bonds formed by the C-terminal Gly of ubiquitin (a 76-residue protein attached to proteins as an intracellular targeting signal).</text>
        <dbReference type="EC" id="3.4.19.12"/>
    </reaction>
</comment>
<gene>
    <name evidence="13" type="ORF">CLODIP_2_CD04305</name>
</gene>
<comment type="caution">
    <text evidence="13">The sequence shown here is derived from an EMBL/GenBank/DDBJ whole genome shotgun (WGS) entry which is preliminary data.</text>
</comment>
<sequence>MKLKLILKLNDDLAFSFFKLNRSRKFFKYSLFSMVCSRTAEEQEQERMQEDTANADPQVPAAEPHAPTPPPLPVEEEQIGTIYLHNHITFDDFTSPVSIFVRTSSTVDDLYQQIAKKLEVQESDFDINYKTEIITRETPSPKLSEVGITFEDGKRVSLTLTAKVKSRKTKLLSTMNLRRAVNANSDTEEAAVPITSDYDLASLPALTAPAIEACEKKYVGLVNQAMTCYLNSLLQSLYMTPEFRNALYKWEFDCTDEESRRKSIPFQLQRLFLKLQTSSKAAVETTDLTKSFGWDSSDSWTQHDVQELCRVMFAALEHKFRNTEQADLINRLYQGKMIDYVKCMECGKEGQREDTFLDIPLPIRPFGNETAYGSVEDALKGFVEPETLDGNNQYACENCNKKCDAKKGLKFVKIPYLLTLHLMRFSFDYNSMHRLKLNDKVVFPEILDMNPFICKTGIEPQKEKEVGEAEEVVKQEEKASQEAKVPENSEHPNGDESLSSMDDSLPPLEIVEEEEMQPSAESASAEAPVVNGKAKMNGEDIEDDVFENGEATCISDNNEKNTQRSLEKGPYMYELFAIMIHSGNASGGHYYAYIKDFTSGQWFCFNDQNVTRITSDDIRKTFGGSRGNYYSGYSPSTSAYMLMYRQIDKERNAKFIQVEDFPDHIKTHLAAMQNVNGADSFSRDYLMDSAKVKVFCYLPSSDRQVNCKLNCLSSLTLPEVIQLALKELNLQSYPLENCRLVCYDNSNFTITKSLHELENNTIGDISPKLHDKLNFLLQIKTTLDPWQPYISGDAIGRVYTVDIETEEIRGPHLVQINYMFEVREFKYMLQKFIPDMFASVPVENITVVMEKLSLESLYPAEDFSQLFDSDSYACTLKKIFVAVNNEGDKSFQNTKLLKLIDRYLNIICLDVSLPDLESEDLEDQEIPLLSAVKQQKTEEEQVVDGSSLTPVRPQSSLQMVPPSALSSDPPSNEEDLAASTDQSASEDSSLTDSDRTLVGDQENLLVQLSSPSDESAAGDGNAVSSPDDPPQDKGLKIESDWDEMDGGRVSHSRPQSNSYFKATLMEEGTNKYLKVDVDKRGTMSWFKKQLESYVGVPCDYFKVVRSNDEYDYQTLTPTFRDGDKVNVRLGRALKKGEYTGKIYKLTPDDADPLKFLFNCTLSNGMLVGDAKKQILKDLKRKNNIEIPFERCRLRKKSWKNPGQVYYDHQKFEESMCFSSNWEMFLQEIPEDWPQKNDNDTLPELVLFVRKWSPSTLTLGPFQEVELGSNSGQELKEKLSVLSDVLIENIGIVKAPGSFPCDISVLNVQSELEWVTVANNLNEWPFNIFEDGHVIFYRDNSEQVKELTAEERKKIERDDKFRRPRGVGSWTSAAAAPRKERGLRIYLDPTPPKSSAPLAAVAPNELFSKN</sequence>
<evidence type="ECO:0000313" key="13">
    <source>
        <dbReference type="EMBL" id="CAB3367218.1"/>
    </source>
</evidence>
<organism evidence="13 14">
    <name type="scientific">Cloeon dipterum</name>
    <dbReference type="NCBI Taxonomy" id="197152"/>
    <lineage>
        <taxon>Eukaryota</taxon>
        <taxon>Metazoa</taxon>
        <taxon>Ecdysozoa</taxon>
        <taxon>Arthropoda</taxon>
        <taxon>Hexapoda</taxon>
        <taxon>Insecta</taxon>
        <taxon>Pterygota</taxon>
        <taxon>Palaeoptera</taxon>
        <taxon>Ephemeroptera</taxon>
        <taxon>Pisciforma</taxon>
        <taxon>Baetidae</taxon>
        <taxon>Cloeon</taxon>
    </lineage>
</organism>
<evidence type="ECO:0000259" key="12">
    <source>
        <dbReference type="PROSITE" id="PS50235"/>
    </source>
</evidence>
<feature type="region of interest" description="Disordered" evidence="11">
    <location>
        <begin position="1011"/>
        <end position="1055"/>
    </location>
</feature>
<dbReference type="PROSITE" id="PS50235">
    <property type="entry name" value="USP_3"/>
    <property type="match status" value="1"/>
</dbReference>
<feature type="compositionally biased region" description="Basic and acidic residues" evidence="11">
    <location>
        <begin position="463"/>
        <end position="494"/>
    </location>
</feature>
<dbReference type="InterPro" id="IPR028889">
    <property type="entry name" value="USP"/>
</dbReference>
<evidence type="ECO:0000256" key="10">
    <source>
        <dbReference type="ARBA" id="ARBA00032453"/>
    </source>
</evidence>
<dbReference type="InterPro" id="IPR038765">
    <property type="entry name" value="Papain-like_cys_pep_sf"/>
</dbReference>
<feature type="domain" description="USP" evidence="12">
    <location>
        <begin position="219"/>
        <end position="647"/>
    </location>
</feature>
<evidence type="ECO:0000256" key="4">
    <source>
        <dbReference type="ARBA" id="ARBA00022670"/>
    </source>
</evidence>
<dbReference type="GO" id="GO:0006508">
    <property type="term" value="P:proteolysis"/>
    <property type="evidence" value="ECO:0007669"/>
    <property type="project" value="UniProtKB-KW"/>
</dbReference>
<feature type="compositionally biased region" description="Polar residues" evidence="11">
    <location>
        <begin position="944"/>
        <end position="970"/>
    </location>
</feature>
<reference evidence="13 14" key="1">
    <citation type="submission" date="2020-04" db="EMBL/GenBank/DDBJ databases">
        <authorList>
            <person name="Alioto T."/>
            <person name="Alioto T."/>
            <person name="Gomez Garrido J."/>
        </authorList>
    </citation>
    <scope>NUCLEOTIDE SEQUENCE [LARGE SCALE GENOMIC DNA]</scope>
</reference>
<dbReference type="CDD" id="cd02659">
    <property type="entry name" value="peptidase_C19C"/>
    <property type="match status" value="1"/>
</dbReference>
<dbReference type="PROSITE" id="PS00972">
    <property type="entry name" value="USP_1"/>
    <property type="match status" value="1"/>
</dbReference>
<dbReference type="GO" id="GO:0004843">
    <property type="term" value="F:cysteine-type deubiquitinase activity"/>
    <property type="evidence" value="ECO:0007669"/>
    <property type="project" value="UniProtKB-EC"/>
</dbReference>
<proteinExistence type="inferred from homology"/>
<protein>
    <recommendedName>
        <fullName evidence="8">Ubiquitin carboxyl-terminal hydrolase 47</fullName>
        <ecNumber evidence="3">3.4.19.12</ecNumber>
    </recommendedName>
    <alternativeName>
        <fullName evidence="9">Ubiquitin thioesterase 47</fullName>
    </alternativeName>
    <alternativeName>
        <fullName evidence="10">Ubiquitin-specific-processing protease 47</fullName>
    </alternativeName>
</protein>
<feature type="compositionally biased region" description="Polar residues" evidence="11">
    <location>
        <begin position="979"/>
        <end position="991"/>
    </location>
</feature>
<dbReference type="EMBL" id="CADEPI010000029">
    <property type="protein sequence ID" value="CAB3367218.1"/>
    <property type="molecule type" value="Genomic_DNA"/>
</dbReference>
<keyword evidence="5" id="KW-0833">Ubl conjugation pathway</keyword>
<dbReference type="SUPFAM" id="SSF54001">
    <property type="entry name" value="Cysteine proteinases"/>
    <property type="match status" value="1"/>
</dbReference>
<evidence type="ECO:0000256" key="5">
    <source>
        <dbReference type="ARBA" id="ARBA00022786"/>
    </source>
</evidence>
<comment type="similarity">
    <text evidence="2">Belongs to the peptidase C19 family.</text>
</comment>
<dbReference type="Proteomes" id="UP000494165">
    <property type="component" value="Unassembled WGS sequence"/>
</dbReference>
<name>A0A8S1CCF2_9INSE</name>
<evidence type="ECO:0000256" key="2">
    <source>
        <dbReference type="ARBA" id="ARBA00009085"/>
    </source>
</evidence>
<dbReference type="EC" id="3.4.19.12" evidence="3"/>
<evidence type="ECO:0000256" key="3">
    <source>
        <dbReference type="ARBA" id="ARBA00012759"/>
    </source>
</evidence>
<keyword evidence="4" id="KW-0645">Protease</keyword>
<evidence type="ECO:0000256" key="9">
    <source>
        <dbReference type="ARBA" id="ARBA00029910"/>
    </source>
</evidence>
<evidence type="ECO:0000256" key="6">
    <source>
        <dbReference type="ARBA" id="ARBA00022801"/>
    </source>
</evidence>
<dbReference type="Pfam" id="PF00443">
    <property type="entry name" value="UCH"/>
    <property type="match status" value="1"/>
</dbReference>
<dbReference type="InterPro" id="IPR045578">
    <property type="entry name" value="USP47_C"/>
</dbReference>
<keyword evidence="6" id="KW-0378">Hydrolase</keyword>
<dbReference type="GO" id="GO:0005634">
    <property type="term" value="C:nucleus"/>
    <property type="evidence" value="ECO:0007669"/>
    <property type="project" value="TreeGrafter"/>
</dbReference>
<dbReference type="PROSITE" id="PS00973">
    <property type="entry name" value="USP_2"/>
    <property type="match status" value="1"/>
</dbReference>
<evidence type="ECO:0000256" key="7">
    <source>
        <dbReference type="ARBA" id="ARBA00022807"/>
    </source>
</evidence>
<feature type="compositionally biased region" description="Basic and acidic residues" evidence="11">
    <location>
        <begin position="1030"/>
        <end position="1039"/>
    </location>
</feature>
<accession>A0A8S1CCF2</accession>
<feature type="region of interest" description="Disordered" evidence="11">
    <location>
        <begin position="42"/>
        <end position="72"/>
    </location>
</feature>
<dbReference type="Pfam" id="PF19718">
    <property type="entry name" value="USP47_C"/>
    <property type="match status" value="1"/>
</dbReference>
<dbReference type="PANTHER" id="PTHR24006">
    <property type="entry name" value="UBIQUITIN CARBOXYL-TERMINAL HYDROLASE"/>
    <property type="match status" value="1"/>
</dbReference>
<dbReference type="GO" id="GO:0005829">
    <property type="term" value="C:cytosol"/>
    <property type="evidence" value="ECO:0007669"/>
    <property type="project" value="TreeGrafter"/>
</dbReference>
<keyword evidence="7" id="KW-0788">Thiol protease</keyword>